<dbReference type="PANTHER" id="PTHR24148">
    <property type="entry name" value="ANKYRIN REPEAT DOMAIN-CONTAINING PROTEIN 39 HOMOLOG-RELATED"/>
    <property type="match status" value="1"/>
</dbReference>
<dbReference type="Proteomes" id="UP000696573">
    <property type="component" value="Unassembled WGS sequence"/>
</dbReference>
<keyword evidence="1" id="KW-0812">Transmembrane</keyword>
<feature type="domain" description="Aminoglycoside phosphotransferase" evidence="2">
    <location>
        <begin position="956"/>
        <end position="1120"/>
    </location>
</feature>
<evidence type="ECO:0000259" key="3">
    <source>
        <dbReference type="Pfam" id="PF06985"/>
    </source>
</evidence>
<dbReference type="OrthoDB" id="2157530at2759"/>
<comment type="caution">
    <text evidence="4">The sequence shown here is derived from an EMBL/GenBank/DDBJ whole genome shotgun (WGS) entry which is preliminary data.</text>
</comment>
<accession>A0A9N9YSL4</accession>
<sequence>MSSIAQVLVERYVSPEFRREFVIHLFLYAALSWGLGKDESLDWELLALGPKGALPPPKPILWTLGYNRLAVFAFLALLCMAPRLCMSHQTIRVHGGDNWFRSKDWISGLVWVLIHHHSKMLFPLWGQWTLHIYTYFHISPSPLSLAGFECFLLSILGYLLALPPALIYALYRAADTFIHPLIRSRSRPSHDSGILESERASVLWFLRFYVLLLIPERHFPNFSAAFALWSIWALIFFAVAFSLSLALWWNSQFPPESSCSSQISGMAPQFQYTPLASKSHIRVLKVLPSLRGSEEIACQLLQVELQGSRPSYDAISYHWQTPRQEPSNGDEPETRIIMINGFHYKVFPNVLSILKDVRNRVFPRYIWIDSICIDQDNLAEKGIQVAMMRYIYEGSSHVVIHLIEPEPPRRDVFQLRNMVSKLRDSRALQDFSYDDKPGELLSLGSYSDWAHMESFLDDPWFVRAWIVQEVAVAKQVRLRLRGQEIQWGDFVRACAVLSRTGTRCYIHYRYLLEGKPLPTDAVVGSRMAGVESTLVLDNMREWYASGQLLPLLDTMILCLSFKSTWEVDKLYALLGVIDKEDRDSLRITPNYTRDKETIFKALALQLLGRASSIDEQFRILRFAGIGQARNMSSLPSWAPDWTAGLPTCPFVSRDDEFNYKASTRTGSKMRFRRPNEHSSSSDGIDEGLGALLEVDGHLVDRIVLLCEVSETPPPENTTDFPIRDALAAVMSHSHGREMYRSTSQPIEEAFWRALIANPHLRRLPATHDIMKAWTLYFKGYEAARGGLGKAEAVPGAAQDDEAWDLRLIFSAIWFWQADDEDLRFAHVLATDLSRRWPEHRHTLRATSILNRPSDHMEATDVRMSAGRQFCVTEKGYFGLVPRLAAVNDIVVLFDGATTPHVVRSSDFKTYNAEAASGDTDFLCKLVGECFIHEGRILPLPARQNIGMMLYASDEPKVIRVSPHRLIKVSYKPRELEAMQYVTERTSIPVPKIYVVYHHEGFLYIQMKFVRGTDLAIARMNEGPLPDKPKESIMEDIGNYVAQLHGVEPPEPGTVCSTLSKPVYDYRIRPRPFGPMSHDDFHSLARGNLVIERCAIAFGDEATKVHMGSYKTRFTHADLIPRDTWYATAGLSHLLTGPFRVGSRSIRDSPRPIMTCSPWQVAMRLCMRFYLAMIQSSWPRGRFRPGMMSPENLAARIFAGKYYCRTRWNNT</sequence>
<dbReference type="SUPFAM" id="SSF56112">
    <property type="entry name" value="Protein kinase-like (PK-like)"/>
    <property type="match status" value="1"/>
</dbReference>
<evidence type="ECO:0000256" key="1">
    <source>
        <dbReference type="SAM" id="Phobius"/>
    </source>
</evidence>
<feature type="transmembrane region" description="Helical" evidence="1">
    <location>
        <begin position="105"/>
        <end position="125"/>
    </location>
</feature>
<feature type="domain" description="Heterokaryon incompatibility" evidence="3">
    <location>
        <begin position="312"/>
        <end position="469"/>
    </location>
</feature>
<dbReference type="InterPro" id="IPR011009">
    <property type="entry name" value="Kinase-like_dom_sf"/>
</dbReference>
<feature type="transmembrane region" description="Helical" evidence="1">
    <location>
        <begin position="65"/>
        <end position="85"/>
    </location>
</feature>
<feature type="transmembrane region" description="Helical" evidence="1">
    <location>
        <begin position="226"/>
        <end position="249"/>
    </location>
</feature>
<dbReference type="InterPro" id="IPR010730">
    <property type="entry name" value="HET"/>
</dbReference>
<feature type="transmembrane region" description="Helical" evidence="1">
    <location>
        <begin position="145"/>
        <end position="171"/>
    </location>
</feature>
<organism evidence="4 5">
    <name type="scientific">Clonostachys rhizophaga</name>
    <dbReference type="NCBI Taxonomy" id="160324"/>
    <lineage>
        <taxon>Eukaryota</taxon>
        <taxon>Fungi</taxon>
        <taxon>Dikarya</taxon>
        <taxon>Ascomycota</taxon>
        <taxon>Pezizomycotina</taxon>
        <taxon>Sordariomycetes</taxon>
        <taxon>Hypocreomycetidae</taxon>
        <taxon>Hypocreales</taxon>
        <taxon>Bionectriaceae</taxon>
        <taxon>Clonostachys</taxon>
    </lineage>
</organism>
<evidence type="ECO:0000313" key="5">
    <source>
        <dbReference type="Proteomes" id="UP000696573"/>
    </source>
</evidence>
<evidence type="ECO:0000259" key="2">
    <source>
        <dbReference type="Pfam" id="PF01636"/>
    </source>
</evidence>
<feature type="transmembrane region" description="Helical" evidence="1">
    <location>
        <begin position="21"/>
        <end position="36"/>
    </location>
</feature>
<keyword evidence="1" id="KW-1133">Transmembrane helix</keyword>
<dbReference type="InterPro" id="IPR002575">
    <property type="entry name" value="Aminoglycoside_PTrfase"/>
</dbReference>
<keyword evidence="1" id="KW-0472">Membrane</keyword>
<name>A0A9N9YSL4_9HYPO</name>
<dbReference type="Pfam" id="PF06985">
    <property type="entry name" value="HET"/>
    <property type="match status" value="1"/>
</dbReference>
<evidence type="ECO:0008006" key="6">
    <source>
        <dbReference type="Google" id="ProtNLM"/>
    </source>
</evidence>
<dbReference type="InterPro" id="IPR052895">
    <property type="entry name" value="HetReg/Transcr_Mod"/>
</dbReference>
<dbReference type="Pfam" id="PF01636">
    <property type="entry name" value="APH"/>
    <property type="match status" value="1"/>
</dbReference>
<evidence type="ECO:0000313" key="4">
    <source>
        <dbReference type="EMBL" id="CAH0030146.1"/>
    </source>
</evidence>
<dbReference type="EMBL" id="CABFNQ020000740">
    <property type="protein sequence ID" value="CAH0030146.1"/>
    <property type="molecule type" value="Genomic_DNA"/>
</dbReference>
<dbReference type="PANTHER" id="PTHR24148:SF73">
    <property type="entry name" value="HET DOMAIN PROTEIN (AFU_ORTHOLOGUE AFUA_8G01020)"/>
    <property type="match status" value="1"/>
</dbReference>
<reference evidence="4" key="1">
    <citation type="submission" date="2021-10" db="EMBL/GenBank/DDBJ databases">
        <authorList>
            <person name="Piombo E."/>
        </authorList>
    </citation>
    <scope>NUCLEOTIDE SEQUENCE</scope>
</reference>
<dbReference type="AlphaFoldDB" id="A0A9N9YSL4"/>
<keyword evidence="5" id="KW-1185">Reference proteome</keyword>
<protein>
    <recommendedName>
        <fullName evidence="6">Heterokaryon incompatibility domain-containing protein</fullName>
    </recommendedName>
</protein>
<proteinExistence type="predicted"/>
<gene>
    <name evidence="4" type="ORF">CRHIZ90672A_00003345</name>
</gene>